<gene>
    <name evidence="2" type="ORF">DYH56_09905</name>
</gene>
<dbReference type="Gene3D" id="3.40.50.300">
    <property type="entry name" value="P-loop containing nucleotide triphosphate hydrolases"/>
    <property type="match status" value="1"/>
</dbReference>
<keyword evidence="3" id="KW-1185">Reference proteome</keyword>
<name>A0ABX9KGM5_9FUSO</name>
<evidence type="ECO:0000313" key="3">
    <source>
        <dbReference type="Proteomes" id="UP000263486"/>
    </source>
</evidence>
<protein>
    <submittedName>
        <fullName evidence="2">EutP/PduV family microcompartment system protein</fullName>
    </submittedName>
</protein>
<dbReference type="NCBIfam" id="TIGR02528">
    <property type="entry name" value="EutP"/>
    <property type="match status" value="1"/>
</dbReference>
<dbReference type="InterPro" id="IPR027417">
    <property type="entry name" value="P-loop_NTPase"/>
</dbReference>
<proteinExistence type="inferred from homology"/>
<organism evidence="2 3">
    <name type="scientific">Psychrilyobacter piezotolerans</name>
    <dbReference type="NCBI Taxonomy" id="2293438"/>
    <lineage>
        <taxon>Bacteria</taxon>
        <taxon>Fusobacteriati</taxon>
        <taxon>Fusobacteriota</taxon>
        <taxon>Fusobacteriia</taxon>
        <taxon>Fusobacteriales</taxon>
        <taxon>Fusobacteriaceae</taxon>
        <taxon>Psychrilyobacter</taxon>
    </lineage>
</organism>
<dbReference type="InterPro" id="IPR012381">
    <property type="entry name" value="EutP_PduV"/>
</dbReference>
<comment type="caution">
    <text evidence="2">The sequence shown here is derived from an EMBL/GenBank/DDBJ whole genome shotgun (WGS) entry which is preliminary data.</text>
</comment>
<evidence type="ECO:0000313" key="2">
    <source>
        <dbReference type="EMBL" id="REI40786.1"/>
    </source>
</evidence>
<dbReference type="PANTHER" id="PTHR40453">
    <property type="entry name" value="PROTEIN YOEF"/>
    <property type="match status" value="1"/>
</dbReference>
<dbReference type="Proteomes" id="UP000263486">
    <property type="component" value="Unassembled WGS sequence"/>
</dbReference>
<dbReference type="RefSeq" id="WP_114642707.1">
    <property type="nucleotide sequence ID" value="NZ_JAACIO010000018.1"/>
</dbReference>
<dbReference type="Pfam" id="PF10662">
    <property type="entry name" value="PduV-EutP"/>
    <property type="match status" value="1"/>
</dbReference>
<reference evidence="2 3" key="1">
    <citation type="submission" date="2018-08" db="EMBL/GenBank/DDBJ databases">
        <title>Draft genome sequence of Psychrilyobacter sp. strain SD5 isolated from Black Sea water.</title>
        <authorList>
            <person name="Yadav S."/>
            <person name="Villanueva L."/>
            <person name="Damste J.S.S."/>
        </authorList>
    </citation>
    <scope>NUCLEOTIDE SEQUENCE [LARGE SCALE GENOMIC DNA]</scope>
    <source>
        <strain evidence="2 3">SD5</strain>
    </source>
</reference>
<dbReference type="SUPFAM" id="SSF52540">
    <property type="entry name" value="P-loop containing nucleoside triphosphate hydrolases"/>
    <property type="match status" value="1"/>
</dbReference>
<accession>A0ABX9KGM5</accession>
<evidence type="ECO:0000256" key="1">
    <source>
        <dbReference type="PIRNR" id="PIRNR036409"/>
    </source>
</evidence>
<keyword evidence="1" id="KW-0547">Nucleotide-binding</keyword>
<dbReference type="PIRSF" id="PIRSF036409">
    <property type="entry name" value="EutP_PduV"/>
    <property type="match status" value="1"/>
</dbReference>
<sequence length="140" mass="15807">MKLMLVGRTGVGKTTLTQRLNEERLEYKKTQMVDYTGKIIDTPGEYVENRNYYKALNVVAIDAQIIGLVQSSLDEVSVFPPNFSSMFLNKKVIGIVTKVDLSSDTEIARNFLELAGVEEIIEIGKNCEIEILKNYIRGEK</sequence>
<dbReference type="EMBL" id="QUAJ01000016">
    <property type="protein sequence ID" value="REI40786.1"/>
    <property type="molecule type" value="Genomic_DNA"/>
</dbReference>
<comment type="similarity">
    <text evidence="1">Belongs to the EutP/PduV family.</text>
</comment>
<dbReference type="PANTHER" id="PTHR40453:SF1">
    <property type="entry name" value="PROTEIN YOEF"/>
    <property type="match status" value="1"/>
</dbReference>